<dbReference type="STRING" id="419479.SAMN04488563_6926"/>
<dbReference type="EMBL" id="LT629791">
    <property type="protein sequence ID" value="SDU86803.1"/>
    <property type="molecule type" value="Genomic_DNA"/>
</dbReference>
<evidence type="ECO:0000313" key="3">
    <source>
        <dbReference type="Proteomes" id="UP000182977"/>
    </source>
</evidence>
<accession>A0A1H2M0M4</accession>
<dbReference type="Gene3D" id="2.40.30.90">
    <property type="entry name" value="Bacterial fluorinating enzyme like"/>
    <property type="match status" value="1"/>
</dbReference>
<sequence>MYPPITYLTDCSDTNARARLTTRMAALFGRSPVVLPLDGPAPVESAGLTLLDVLLSTRLLGEDGHPTVTLVNVAPRDGRWPNGAPFGWFRHGRHTVFTTYDPALLDPVRRHLGVTSVSVTDARTVLAAAEWASIGESDAADLAATQFRSLWYLPLLAKWVLDDRPVPSSPVELPVPERPGGVRVALVDNFGNCKLTCTAADPGVAEGDRVAVDTGRGEARKVRYHERLSDVRAGTAALVTGSSGPGFLELVVSGGSAADELGLRAGDTVDLQG</sequence>
<reference evidence="3" key="1">
    <citation type="submission" date="2016-10" db="EMBL/GenBank/DDBJ databases">
        <authorList>
            <person name="Varghese N."/>
            <person name="Submissions S."/>
        </authorList>
    </citation>
    <scope>NUCLEOTIDE SEQUENCE [LARGE SCALE GENOMIC DNA]</scope>
    <source>
        <strain evidence="3">DSM 45079</strain>
    </source>
</reference>
<organism evidence="2 3">
    <name type="scientific">Jiangella alkaliphila</name>
    <dbReference type="NCBI Taxonomy" id="419479"/>
    <lineage>
        <taxon>Bacteria</taxon>
        <taxon>Bacillati</taxon>
        <taxon>Actinomycetota</taxon>
        <taxon>Actinomycetes</taxon>
        <taxon>Jiangellales</taxon>
        <taxon>Jiangellaceae</taxon>
        <taxon>Jiangella</taxon>
    </lineage>
</organism>
<dbReference type="InterPro" id="IPR023227">
    <property type="entry name" value="SAM_OH_AdoTrfase_C_sf"/>
</dbReference>
<dbReference type="RefSeq" id="WP_046772079.1">
    <property type="nucleotide sequence ID" value="NZ_LBMC01000055.1"/>
</dbReference>
<evidence type="ECO:0000313" key="2">
    <source>
        <dbReference type="EMBL" id="SDU86803.1"/>
    </source>
</evidence>
<dbReference type="AlphaFoldDB" id="A0A1H2M0M4"/>
<keyword evidence="3" id="KW-1185">Reference proteome</keyword>
<proteinExistence type="predicted"/>
<name>A0A1H2M0M4_9ACTN</name>
<gene>
    <name evidence="2" type="ORF">SAMN04488563_6926</name>
</gene>
<dbReference type="InterPro" id="IPR046470">
    <property type="entry name" value="SAM_HAT_C"/>
</dbReference>
<dbReference type="Proteomes" id="UP000182977">
    <property type="component" value="Chromosome I"/>
</dbReference>
<protein>
    <recommendedName>
        <fullName evidence="1">S-adenosyl-l-methionine hydroxide adenosyltransferase C-terminal domain-containing protein</fullName>
    </recommendedName>
</protein>
<feature type="domain" description="S-adenosyl-l-methionine hydroxide adenosyltransferase C-terminal" evidence="1">
    <location>
        <begin position="183"/>
        <end position="269"/>
    </location>
</feature>
<evidence type="ECO:0000259" key="1">
    <source>
        <dbReference type="Pfam" id="PF20257"/>
    </source>
</evidence>
<dbReference type="SUPFAM" id="SSF101852">
    <property type="entry name" value="Bacterial fluorinating enzyme, C-terminal domain"/>
    <property type="match status" value="1"/>
</dbReference>
<dbReference type="Pfam" id="PF20257">
    <property type="entry name" value="SAM_HAT_C"/>
    <property type="match status" value="1"/>
</dbReference>